<dbReference type="SUPFAM" id="SSF53850">
    <property type="entry name" value="Periplasmic binding protein-like II"/>
    <property type="match status" value="1"/>
</dbReference>
<dbReference type="RefSeq" id="WP_181338854.1">
    <property type="nucleotide sequence ID" value="NZ_JAAKDE010000004.1"/>
</dbReference>
<comment type="caution">
    <text evidence="1">The sequence shown here is derived from an EMBL/GenBank/DDBJ whole genome shotgun (WGS) entry which is preliminary data.</text>
</comment>
<organism evidence="1 2">
    <name type="scientific">Capillibacterium thermochitinicola</name>
    <dbReference type="NCBI Taxonomy" id="2699427"/>
    <lineage>
        <taxon>Bacteria</taxon>
        <taxon>Bacillati</taxon>
        <taxon>Bacillota</taxon>
        <taxon>Capillibacterium</taxon>
    </lineage>
</organism>
<proteinExistence type="predicted"/>
<protein>
    <submittedName>
        <fullName evidence="1">Extracellular solute-binding protein</fullName>
    </submittedName>
</protein>
<sequence>MAKRKIRWVIGSVLIILVLVVLSSLYERKPAVTISVGDWPRENTARRRVYEDYAALIRKKHNILIEPDEWAYSINSFLPKAAVGKLPTIYNTWFTEVQKIISAGYAVDITAALQERGWDRALNPLVAEIIMRDGKYYGFPRDAYLMGLMCNLKLFRAAGLVDANGRPLLPQTYEELIRTARIIKEKTGAAGFLIETNGNGGGWHFMNIAWSYGAEFEQEVDGKWRAVFNSPEAVAALQLIKDLRWKYDVLPDHTLIDWAKAQELIATDQCAMKFEAGFDHNGFDYVIDHYNMAKEDIAMTSVPAGPKGRVALMGGNIYMFAPNSTAEQLEAALEWLRLLGMSPDVSAEGLRYIEDSYRNDYNNGYVVGNVGVPVWTDPAFLAANEAIRAKYVNVDLEHFQSFIEKPAVTIRLEEPFYCQELYAILDGVIQTVITDPQADPQVLLDQAVEKFQKEYLDKLGR</sequence>
<dbReference type="EMBL" id="JAAKDE010000004">
    <property type="protein sequence ID" value="MBA2132401.1"/>
    <property type="molecule type" value="Genomic_DNA"/>
</dbReference>
<dbReference type="Proteomes" id="UP000657177">
    <property type="component" value="Unassembled WGS sequence"/>
</dbReference>
<dbReference type="Pfam" id="PF01547">
    <property type="entry name" value="SBP_bac_1"/>
    <property type="match status" value="1"/>
</dbReference>
<dbReference type="AlphaFoldDB" id="A0A8J6HYY0"/>
<gene>
    <name evidence="1" type="ORF">G5B42_02425</name>
</gene>
<keyword evidence="2" id="KW-1185">Reference proteome</keyword>
<evidence type="ECO:0000313" key="1">
    <source>
        <dbReference type="EMBL" id="MBA2132401.1"/>
    </source>
</evidence>
<evidence type="ECO:0000313" key="2">
    <source>
        <dbReference type="Proteomes" id="UP000657177"/>
    </source>
</evidence>
<reference evidence="1" key="1">
    <citation type="submission" date="2020-06" db="EMBL/GenBank/DDBJ databases">
        <title>Novel chitinolytic bacterium.</title>
        <authorList>
            <person name="Ungkulpasvich U."/>
            <person name="Kosugi A."/>
            <person name="Uke A."/>
        </authorList>
    </citation>
    <scope>NUCLEOTIDE SEQUENCE</scope>
    <source>
        <strain evidence="1">UUS1-1</strain>
    </source>
</reference>
<accession>A0A8J6HYY0</accession>
<dbReference type="PANTHER" id="PTHR43649">
    <property type="entry name" value="ARABINOSE-BINDING PROTEIN-RELATED"/>
    <property type="match status" value="1"/>
</dbReference>
<dbReference type="Gene3D" id="3.40.190.10">
    <property type="entry name" value="Periplasmic binding protein-like II"/>
    <property type="match status" value="1"/>
</dbReference>
<name>A0A8J6HYY0_9FIRM</name>
<dbReference type="InterPro" id="IPR006059">
    <property type="entry name" value="SBP"/>
</dbReference>
<dbReference type="PANTHER" id="PTHR43649:SF16">
    <property type="entry name" value="SUGAR-BINDING LIPOPROTEIN"/>
    <property type="match status" value="1"/>
</dbReference>
<dbReference type="InterPro" id="IPR050490">
    <property type="entry name" value="Bact_solute-bd_prot1"/>
</dbReference>